<feature type="compositionally biased region" description="Polar residues" evidence="1">
    <location>
        <begin position="461"/>
        <end position="470"/>
    </location>
</feature>
<evidence type="ECO:0000256" key="3">
    <source>
        <dbReference type="SAM" id="SignalP"/>
    </source>
</evidence>
<dbReference type="SUPFAM" id="SSF117281">
    <property type="entry name" value="Kelch motif"/>
    <property type="match status" value="1"/>
</dbReference>
<reference evidence="4" key="1">
    <citation type="journal article" date="2016" name="Genome Announc.">
        <title>Genome Sequence of Ustilaginoidea virens IPU010, a Rice Pathogenic Fungus Causing False Smut.</title>
        <authorList>
            <person name="Kumagai T."/>
            <person name="Ishii T."/>
            <person name="Terai G."/>
            <person name="Umemura M."/>
            <person name="Machida M."/>
            <person name="Asai K."/>
        </authorList>
    </citation>
    <scope>NUCLEOTIDE SEQUENCE [LARGE SCALE GENOMIC DNA]</scope>
    <source>
        <strain evidence="4">IPU010</strain>
    </source>
</reference>
<keyword evidence="3" id="KW-0732">Signal</keyword>
<evidence type="ECO:0000313" key="4">
    <source>
        <dbReference type="EMBL" id="GAO18961.1"/>
    </source>
</evidence>
<proteinExistence type="predicted"/>
<dbReference type="InterPro" id="IPR015915">
    <property type="entry name" value="Kelch-typ_b-propeller"/>
</dbReference>
<accession>A0A063C3M1</accession>
<evidence type="ECO:0000256" key="2">
    <source>
        <dbReference type="SAM" id="Phobius"/>
    </source>
</evidence>
<reference evidence="5" key="3">
    <citation type="submission" date="2020-03" db="EMBL/GenBank/DDBJ databases">
        <title>A mixture of massive structural variations and highly conserved coding sequences in Ustilaginoidea virens genome.</title>
        <authorList>
            <person name="Zhang K."/>
            <person name="Zhao Z."/>
            <person name="Zhang Z."/>
            <person name="Li Y."/>
            <person name="Hsiang T."/>
            <person name="Sun W."/>
        </authorList>
    </citation>
    <scope>NUCLEOTIDE SEQUENCE</scope>
    <source>
        <strain evidence="5">UV-8b</strain>
    </source>
</reference>
<sequence length="1075" mass="116038">MGRSSWSQQAAASALAFGLVATKQAVSVAAHVYPYVPTQILMPTACLASSTCNGANLAYIFSQSDDGSVRFSALNYSATVGSGTQLLTVTNELPFLKEAPATTAFNAARTSNGFVMVYSGACDDTTGSLWSFANVLQDGVSNTWSRKKTVVSSSSGQAPPRGPYFLGGTLAFSSSLAPTLDQPTIYTYGGMCDSPDTNSSGWQSSANYTTTMMSLAPNSQAQDTAYSLSVASTSGPRTPLAGFTLTQLPASITNISGAVTQQDGFVVLGGHTQQAFINMSTAAVWNLPEQSWSYINISGPDATAAKLAARAGETIPIYTRPNVQVESRSGHTAVLSEDGSSIFVLGGWVGNVNTPAQPQLAVLHLNQTYSSWKWTIPKAQPQFNAVFGHGAATLPGNVMMVFGGWEISTTGGGSTSKRQQASSPSSVLRFFNMTSMSWSSSYTNPMPGKISVVKGTHDAPTDNNSSQSSPPLGLGLGLGLGLALLIGVLIAFLFWRIKLRKRRQARTEAANAMNLDAQYFVHDTDEMIERDEWYTSQNGGCQSASTDQSPGYEWLRGASTSVDDSHPRPSTSRKAPAISRAMRGGYSPAETRFNAFVTPHGRIHPILEDDEEDHSHSRHQHHHSLNQPLTPTPEVQSDPFVTPTTAAAAAVIRAPSNRSSATSIPDGVQKQYDPDVQDWASDVDAADILLDRYNTSRQGRISPTRLNSSRSAGLRDDESRTESNLSESNRSAADSLRPSSSNRRSAAVSLLGGMLLGNTEHPKPGSSSSNSYNTARSGFGTLQAEAPALLEGRGREETTTTTLPSNQFGEDEEVNALPPSPSKTKPRRGWLGSLGRVFSQSGGSSSLPSPERSPTRPGPERYSSDYEFQTGLRGELLKRKQGRQDWEDDAQPAPRSGAEGSGNILAHVENEWDIEKAVERRLVQVMFTVPKEKLRVVNGDEEPDEEQEPEKMMKRAELKEADTDGLHEPQVAELVYPSCSSLSSAELQQRGRQQQRWQREEEEHRYSQADNPDLLHVDLAEPRLSHSSDESGRRSSLAVFTAEAITFERPRTRVLQMVDTIESRSQSNSPSRGAK</sequence>
<feature type="region of interest" description="Disordered" evidence="1">
    <location>
        <begin position="790"/>
        <end position="903"/>
    </location>
</feature>
<dbReference type="EMBL" id="BBTG02000059">
    <property type="protein sequence ID" value="GAO18961.1"/>
    <property type="molecule type" value="Genomic_DNA"/>
</dbReference>
<feature type="compositionally biased region" description="Low complexity" evidence="1">
    <location>
        <begin position="986"/>
        <end position="996"/>
    </location>
</feature>
<dbReference type="OrthoDB" id="205993at2759"/>
<feature type="compositionally biased region" description="Low complexity" evidence="1">
    <location>
        <begin position="835"/>
        <end position="852"/>
    </location>
</feature>
<feature type="compositionally biased region" description="Basic and acidic residues" evidence="1">
    <location>
        <begin position="875"/>
        <end position="885"/>
    </location>
</feature>
<feature type="compositionally biased region" description="Polar residues" evidence="1">
    <location>
        <begin position="699"/>
        <end position="711"/>
    </location>
</feature>
<keyword evidence="2" id="KW-0812">Transmembrane</keyword>
<evidence type="ECO:0008006" key="8">
    <source>
        <dbReference type="Google" id="ProtNLM"/>
    </source>
</evidence>
<feature type="transmembrane region" description="Helical" evidence="2">
    <location>
        <begin position="472"/>
        <end position="495"/>
    </location>
</feature>
<feature type="region of interest" description="Disordered" evidence="1">
    <location>
        <begin position="611"/>
        <end position="640"/>
    </location>
</feature>
<reference evidence="7" key="2">
    <citation type="journal article" date="2016" name="Genome Announc.">
        <title>Genome sequence of Ustilaginoidea virens IPU010, a rice pathogenic fungus causing false smut.</title>
        <authorList>
            <person name="Kumagai T."/>
            <person name="Ishii T."/>
            <person name="Terai G."/>
            <person name="Umemura M."/>
            <person name="Machida M."/>
            <person name="Asai K."/>
        </authorList>
    </citation>
    <scope>NUCLEOTIDE SEQUENCE [LARGE SCALE GENOMIC DNA]</scope>
    <source>
        <strain evidence="7">IPU010</strain>
    </source>
</reference>
<dbReference type="Proteomes" id="UP000054053">
    <property type="component" value="Unassembled WGS sequence"/>
</dbReference>
<dbReference type="EMBL" id="CP072756">
    <property type="protein sequence ID" value="QUC20775.1"/>
    <property type="molecule type" value="Genomic_DNA"/>
</dbReference>
<dbReference type="AlphaFoldDB" id="A0A063C3M1"/>
<name>A0A063C3M1_USTVR</name>
<feature type="compositionally biased region" description="Polar residues" evidence="1">
    <location>
        <begin position="722"/>
        <end position="744"/>
    </location>
</feature>
<protein>
    <recommendedName>
        <fullName evidence="8">Galactose oxidase</fullName>
    </recommendedName>
</protein>
<feature type="region of interest" description="Disordered" evidence="1">
    <location>
        <begin position="652"/>
        <end position="676"/>
    </location>
</feature>
<organism evidence="4 7">
    <name type="scientific">Ustilaginoidea virens</name>
    <name type="common">Rice false smut fungus</name>
    <name type="synonym">Villosiclava virens</name>
    <dbReference type="NCBI Taxonomy" id="1159556"/>
    <lineage>
        <taxon>Eukaryota</taxon>
        <taxon>Fungi</taxon>
        <taxon>Dikarya</taxon>
        <taxon>Ascomycota</taxon>
        <taxon>Pezizomycotina</taxon>
        <taxon>Sordariomycetes</taxon>
        <taxon>Hypocreomycetidae</taxon>
        <taxon>Hypocreales</taxon>
        <taxon>Clavicipitaceae</taxon>
        <taxon>Ustilaginoidea</taxon>
    </lineage>
</organism>
<dbReference type="STRING" id="1159556.A0A063C3M1"/>
<feature type="region of interest" description="Disordered" evidence="1">
    <location>
        <begin position="985"/>
        <end position="1036"/>
    </location>
</feature>
<feature type="compositionally biased region" description="Polar residues" evidence="1">
    <location>
        <begin position="558"/>
        <end position="573"/>
    </location>
</feature>
<feature type="compositionally biased region" description="Polar residues" evidence="1">
    <location>
        <begin position="625"/>
        <end position="635"/>
    </location>
</feature>
<dbReference type="HOGENOM" id="CLU_002057_1_0_1"/>
<dbReference type="GeneID" id="66065794"/>
<dbReference type="KEGG" id="uvi:66065794"/>
<dbReference type="Proteomes" id="UP000027002">
    <property type="component" value="Chromosome 4"/>
</dbReference>
<keyword evidence="2" id="KW-1133">Transmembrane helix</keyword>
<feature type="region of interest" description="Disordered" evidence="1">
    <location>
        <begin position="556"/>
        <end position="579"/>
    </location>
</feature>
<dbReference type="Gene3D" id="2.120.10.80">
    <property type="entry name" value="Kelch-type beta propeller"/>
    <property type="match status" value="1"/>
</dbReference>
<evidence type="ECO:0000313" key="5">
    <source>
        <dbReference type="EMBL" id="QUC20775.1"/>
    </source>
</evidence>
<feature type="region of interest" description="Disordered" evidence="1">
    <location>
        <begin position="449"/>
        <end position="470"/>
    </location>
</feature>
<feature type="compositionally biased region" description="Basic and acidic residues" evidence="1">
    <location>
        <begin position="997"/>
        <end position="1033"/>
    </location>
</feature>
<evidence type="ECO:0000256" key="1">
    <source>
        <dbReference type="SAM" id="MobiDB-lite"/>
    </source>
</evidence>
<keyword evidence="2" id="KW-0472">Membrane</keyword>
<evidence type="ECO:0000313" key="6">
    <source>
        <dbReference type="Proteomes" id="UP000027002"/>
    </source>
</evidence>
<gene>
    <name evidence="5" type="ORF">UV8b_05016</name>
    <name evidence="4" type="ORF">UVI_02059410</name>
</gene>
<dbReference type="RefSeq" id="XP_042998448.1">
    <property type="nucleotide sequence ID" value="XM_043142514.1"/>
</dbReference>
<evidence type="ECO:0000313" key="7">
    <source>
        <dbReference type="Proteomes" id="UP000054053"/>
    </source>
</evidence>
<feature type="signal peptide" evidence="3">
    <location>
        <begin position="1"/>
        <end position="25"/>
    </location>
</feature>
<feature type="region of interest" description="Disordered" evidence="1">
    <location>
        <begin position="699"/>
        <end position="777"/>
    </location>
</feature>
<keyword evidence="6" id="KW-1185">Reference proteome</keyword>
<feature type="chain" id="PRO_5010402233" description="Galactose oxidase" evidence="3">
    <location>
        <begin position="26"/>
        <end position="1075"/>
    </location>
</feature>